<organism evidence="1 2">
    <name type="scientific">Halanaerobium polyolivorans</name>
    <dbReference type="NCBI Taxonomy" id="2886943"/>
    <lineage>
        <taxon>Bacteria</taxon>
        <taxon>Bacillati</taxon>
        <taxon>Bacillota</taxon>
        <taxon>Clostridia</taxon>
        <taxon>Halanaerobiales</taxon>
        <taxon>Halanaerobiaceae</taxon>
        <taxon>Halanaerobium</taxon>
    </lineage>
</organism>
<reference evidence="1 2" key="1">
    <citation type="submission" date="2021-10" db="EMBL/GenBank/DDBJ databases">
        <authorList>
            <person name="Grouzdev D.S."/>
            <person name="Pantiukh K.S."/>
            <person name="Krutkina M.S."/>
        </authorList>
    </citation>
    <scope>NUCLEOTIDE SEQUENCE [LARGE SCALE GENOMIC DNA]</scope>
    <source>
        <strain evidence="1 2">Z-7514</strain>
    </source>
</reference>
<dbReference type="RefSeq" id="WP_229343753.1">
    <property type="nucleotide sequence ID" value="NZ_JAJFAT010000002.1"/>
</dbReference>
<evidence type="ECO:0000313" key="2">
    <source>
        <dbReference type="Proteomes" id="UP001199296"/>
    </source>
</evidence>
<gene>
    <name evidence="1" type="ORF">LJ207_02420</name>
</gene>
<name>A0AAW4WYT1_9FIRM</name>
<protein>
    <submittedName>
        <fullName evidence="1">Uncharacterized protein</fullName>
    </submittedName>
</protein>
<comment type="caution">
    <text evidence="1">The sequence shown here is derived from an EMBL/GenBank/DDBJ whole genome shotgun (WGS) entry which is preliminary data.</text>
</comment>
<proteinExistence type="predicted"/>
<accession>A0AAW4WYT1</accession>
<dbReference type="EMBL" id="JAJFAT010000002">
    <property type="protein sequence ID" value="MCC3144172.1"/>
    <property type="molecule type" value="Genomic_DNA"/>
</dbReference>
<keyword evidence="2" id="KW-1185">Reference proteome</keyword>
<sequence>MIKLAGEIGRTKSGKLIKVSYKKRDKYILEVGGTIKAEFSSLEAAKNEAKLIMLKSWLPESKEEKIKELLNSYIEIEYNFTLEWCDRQAEEKPDCDCGCWGYPMEIASYWTWDYKKYKGCPKCGEDI</sequence>
<dbReference type="Proteomes" id="UP001199296">
    <property type="component" value="Unassembled WGS sequence"/>
</dbReference>
<evidence type="ECO:0000313" key="1">
    <source>
        <dbReference type="EMBL" id="MCC3144172.1"/>
    </source>
</evidence>
<dbReference type="AlphaFoldDB" id="A0AAW4WYT1"/>